<name>A0A383DSL7_9ZZZZ</name>
<dbReference type="EMBL" id="UINC01219700">
    <property type="protein sequence ID" value="SVE47289.1"/>
    <property type="molecule type" value="Genomic_DNA"/>
</dbReference>
<evidence type="ECO:0000313" key="2">
    <source>
        <dbReference type="EMBL" id="SVE47289.1"/>
    </source>
</evidence>
<protein>
    <submittedName>
        <fullName evidence="2">Uncharacterized protein</fullName>
    </submittedName>
</protein>
<gene>
    <name evidence="2" type="ORF">METZ01_LOCUS500143</name>
</gene>
<feature type="transmembrane region" description="Helical" evidence="1">
    <location>
        <begin position="134"/>
        <end position="154"/>
    </location>
</feature>
<feature type="transmembrane region" description="Helical" evidence="1">
    <location>
        <begin position="68"/>
        <end position="86"/>
    </location>
</feature>
<feature type="non-terminal residue" evidence="2">
    <location>
        <position position="158"/>
    </location>
</feature>
<dbReference type="AlphaFoldDB" id="A0A383DSL7"/>
<accession>A0A383DSL7</accession>
<keyword evidence="1" id="KW-1133">Transmembrane helix</keyword>
<feature type="transmembrane region" description="Helical" evidence="1">
    <location>
        <begin position="37"/>
        <end position="56"/>
    </location>
</feature>
<keyword evidence="1" id="KW-0812">Transmembrane</keyword>
<evidence type="ECO:0000256" key="1">
    <source>
        <dbReference type="SAM" id="Phobius"/>
    </source>
</evidence>
<reference evidence="2" key="1">
    <citation type="submission" date="2018-05" db="EMBL/GenBank/DDBJ databases">
        <authorList>
            <person name="Lanie J.A."/>
            <person name="Ng W.-L."/>
            <person name="Kazmierczak K.M."/>
            <person name="Andrzejewski T.M."/>
            <person name="Davidsen T.M."/>
            <person name="Wayne K.J."/>
            <person name="Tettelin H."/>
            <person name="Glass J.I."/>
            <person name="Rusch D."/>
            <person name="Podicherti R."/>
            <person name="Tsui H.-C.T."/>
            <person name="Winkler M.E."/>
        </authorList>
    </citation>
    <scope>NUCLEOTIDE SEQUENCE</scope>
</reference>
<feature type="transmembrane region" description="Helical" evidence="1">
    <location>
        <begin position="98"/>
        <end position="122"/>
    </location>
</feature>
<proteinExistence type="predicted"/>
<organism evidence="2">
    <name type="scientific">marine metagenome</name>
    <dbReference type="NCBI Taxonomy" id="408172"/>
    <lineage>
        <taxon>unclassified sequences</taxon>
        <taxon>metagenomes</taxon>
        <taxon>ecological metagenomes</taxon>
    </lineage>
</organism>
<keyword evidence="1" id="KW-0472">Membrane</keyword>
<sequence length="158" mass="17022">MLKKLFLVTLLFALVVSGFIGISIFVVGDFDDTQLKLLGTTACVGAFCLTGLASVTGSSTRWFRPLPYLGIGSSVAALAMILLLIWESWDTNGINEDIYFKVLTCLVVVAISIAHLSLLSAVQRMSGLLRWCQRGTLLVIVAVATLLIVGILSLPEFD</sequence>